<proteinExistence type="predicted"/>
<dbReference type="KEGG" id="zal:AZF00_12870"/>
<accession>A0A127M7G2</accession>
<name>A0A127M7G2_9GAMM</name>
<evidence type="ECO:0000256" key="1">
    <source>
        <dbReference type="SAM" id="Phobius"/>
    </source>
</evidence>
<reference evidence="2 3" key="1">
    <citation type="submission" date="2015-12" db="EMBL/GenBank/DDBJ databases">
        <authorList>
            <person name="Shamseldin A."/>
            <person name="Moawad H."/>
            <person name="Abd El-Rahim W.M."/>
            <person name="Sadowsky M.J."/>
        </authorList>
    </citation>
    <scope>NUCLEOTIDE SEQUENCE [LARGE SCALE GENOMIC DNA]</scope>
    <source>
        <strain evidence="2 3">SM2</strain>
    </source>
</reference>
<sequence>MQSIRSYLLRESLVSGLSNAVINGGFAWYLSAGRDRLPILGGEGVLADFIATAVILVFVLSLIVLPLQQKHAMKKVTVGAEPPLIFLKIFSHIAIRRNSIKALMLAIYAGVIALPIVFLVFIAFDVDGLSRVQYVLSKSLFTGVLAGLVVMPIVYMALYPVRSQPVMGVKES</sequence>
<dbReference type="AlphaFoldDB" id="A0A127M7G2"/>
<feature type="transmembrane region" description="Helical" evidence="1">
    <location>
        <begin position="12"/>
        <end position="32"/>
    </location>
</feature>
<keyword evidence="1" id="KW-1133">Transmembrane helix</keyword>
<evidence type="ECO:0000313" key="3">
    <source>
        <dbReference type="Proteomes" id="UP000074119"/>
    </source>
</evidence>
<evidence type="ECO:0000313" key="2">
    <source>
        <dbReference type="EMBL" id="AMO69141.1"/>
    </source>
</evidence>
<dbReference type="RefSeq" id="WP_008248733.1">
    <property type="nucleotide sequence ID" value="NZ_CP014544.1"/>
</dbReference>
<dbReference type="EMBL" id="CP014544">
    <property type="protein sequence ID" value="AMO69141.1"/>
    <property type="molecule type" value="Genomic_DNA"/>
</dbReference>
<feature type="transmembrane region" description="Helical" evidence="1">
    <location>
        <begin position="44"/>
        <end position="65"/>
    </location>
</feature>
<organism evidence="2 3">
    <name type="scientific">Zhongshania aliphaticivorans</name>
    <dbReference type="NCBI Taxonomy" id="1470434"/>
    <lineage>
        <taxon>Bacteria</taxon>
        <taxon>Pseudomonadati</taxon>
        <taxon>Pseudomonadota</taxon>
        <taxon>Gammaproteobacteria</taxon>
        <taxon>Cellvibrionales</taxon>
        <taxon>Spongiibacteraceae</taxon>
        <taxon>Zhongshania</taxon>
    </lineage>
</organism>
<feature type="transmembrane region" description="Helical" evidence="1">
    <location>
        <begin position="102"/>
        <end position="124"/>
    </location>
</feature>
<gene>
    <name evidence="2" type="ORF">AZF00_12870</name>
</gene>
<protein>
    <submittedName>
        <fullName evidence="2">Uncharacterized protein</fullName>
    </submittedName>
</protein>
<keyword evidence="1" id="KW-0472">Membrane</keyword>
<feature type="transmembrane region" description="Helical" evidence="1">
    <location>
        <begin position="136"/>
        <end position="158"/>
    </location>
</feature>
<keyword evidence="1" id="KW-0812">Transmembrane</keyword>
<dbReference type="Proteomes" id="UP000074119">
    <property type="component" value="Chromosome"/>
</dbReference>
<dbReference type="STRING" id="1470434.AZF00_12870"/>